<name>A0ABM7RDD6_9BACT</name>
<dbReference type="RefSeq" id="WP_338688664.1">
    <property type="nucleotide sequence ID" value="NZ_AP024702.1"/>
</dbReference>
<sequence>MKSWVRIVGVLALLLAVGGPVVWVVTRPDEYHTPERRAAKRQMIQDIGEQVVDLDPENQLKRYEWWDDEFIQFYDGSWIAYRAQCHKVDPKVYDLFIGRASDGNWYYSTYHFCVGMLALQGHDQMDTLEDFISEYALETFDGASDQALLPTWPERAWTQQN</sequence>
<evidence type="ECO:0000313" key="1">
    <source>
        <dbReference type="EMBL" id="BCX46781.1"/>
    </source>
</evidence>
<gene>
    <name evidence="1" type="ORF">HAHE_06890</name>
</gene>
<reference evidence="1 2" key="1">
    <citation type="submission" date="2021-06" db="EMBL/GenBank/DDBJ databases">
        <title>Complete genome of Haloferula helveola possessing various polysaccharide degrading enzymes.</title>
        <authorList>
            <person name="Takami H."/>
            <person name="Huang C."/>
            <person name="Hamasaki K."/>
        </authorList>
    </citation>
    <scope>NUCLEOTIDE SEQUENCE [LARGE SCALE GENOMIC DNA]</scope>
    <source>
        <strain evidence="1 2">CN-1</strain>
    </source>
</reference>
<proteinExistence type="predicted"/>
<evidence type="ECO:0000313" key="2">
    <source>
        <dbReference type="Proteomes" id="UP001374893"/>
    </source>
</evidence>
<dbReference type="EMBL" id="AP024702">
    <property type="protein sequence ID" value="BCX46781.1"/>
    <property type="molecule type" value="Genomic_DNA"/>
</dbReference>
<keyword evidence="2" id="KW-1185">Reference proteome</keyword>
<organism evidence="1 2">
    <name type="scientific">Haloferula helveola</name>
    <dbReference type="NCBI Taxonomy" id="490095"/>
    <lineage>
        <taxon>Bacteria</taxon>
        <taxon>Pseudomonadati</taxon>
        <taxon>Verrucomicrobiota</taxon>
        <taxon>Verrucomicrobiia</taxon>
        <taxon>Verrucomicrobiales</taxon>
        <taxon>Verrucomicrobiaceae</taxon>
        <taxon>Haloferula</taxon>
    </lineage>
</organism>
<accession>A0ABM7RDD6</accession>
<dbReference type="Proteomes" id="UP001374893">
    <property type="component" value="Chromosome"/>
</dbReference>
<protein>
    <submittedName>
        <fullName evidence="1">Uncharacterized protein</fullName>
    </submittedName>
</protein>